<evidence type="ECO:0000313" key="2">
    <source>
        <dbReference type="EMBL" id="PTQ32945.1"/>
    </source>
</evidence>
<feature type="compositionally biased region" description="Basic and acidic residues" evidence="1">
    <location>
        <begin position="120"/>
        <end position="136"/>
    </location>
</feature>
<feature type="region of interest" description="Disordered" evidence="1">
    <location>
        <begin position="1"/>
        <end position="26"/>
    </location>
</feature>
<protein>
    <submittedName>
        <fullName evidence="2">Uncharacterized protein</fullName>
    </submittedName>
</protein>
<dbReference type="EMBL" id="KZ772765">
    <property type="protein sequence ID" value="PTQ32945.1"/>
    <property type="molecule type" value="Genomic_DNA"/>
</dbReference>
<evidence type="ECO:0000313" key="3">
    <source>
        <dbReference type="Proteomes" id="UP000244005"/>
    </source>
</evidence>
<feature type="compositionally biased region" description="Basic and acidic residues" evidence="1">
    <location>
        <begin position="16"/>
        <end position="26"/>
    </location>
</feature>
<name>A0A2R6WGF8_MARPO</name>
<gene>
    <name evidence="2" type="ORF">MARPO_0093s0027</name>
</gene>
<sequence length="161" mass="17872">MRRKRGRPLLFQSLQEGRREGRKAEQRCPFRCFVRSARPCPSQAARYSSRTRRSPKDGSSEARQAAVKARRREAIGIGGSGGDGADDDAQVAGGDRNRERRNRRRSGRARRRLGEGGGQKGDRPDRRWWGRGDEGVGRVGTEASPRRRANTPCRACGARGG</sequence>
<dbReference type="Proteomes" id="UP000244005">
    <property type="component" value="Unassembled WGS sequence"/>
</dbReference>
<keyword evidence="3" id="KW-1185">Reference proteome</keyword>
<accession>A0A2R6WGF8</accession>
<proteinExistence type="predicted"/>
<feature type="region of interest" description="Disordered" evidence="1">
    <location>
        <begin position="39"/>
        <end position="161"/>
    </location>
</feature>
<evidence type="ECO:0000256" key="1">
    <source>
        <dbReference type="SAM" id="MobiDB-lite"/>
    </source>
</evidence>
<feature type="compositionally biased region" description="Basic residues" evidence="1">
    <location>
        <begin position="99"/>
        <end position="111"/>
    </location>
</feature>
<organism evidence="2 3">
    <name type="scientific">Marchantia polymorpha</name>
    <name type="common">Common liverwort</name>
    <name type="synonym">Marchantia aquatica</name>
    <dbReference type="NCBI Taxonomy" id="3197"/>
    <lineage>
        <taxon>Eukaryota</taxon>
        <taxon>Viridiplantae</taxon>
        <taxon>Streptophyta</taxon>
        <taxon>Embryophyta</taxon>
        <taxon>Marchantiophyta</taxon>
        <taxon>Marchantiopsida</taxon>
        <taxon>Marchantiidae</taxon>
        <taxon>Marchantiales</taxon>
        <taxon>Marchantiaceae</taxon>
        <taxon>Marchantia</taxon>
    </lineage>
</organism>
<reference evidence="3" key="1">
    <citation type="journal article" date="2017" name="Cell">
        <title>Insights into land plant evolution garnered from the Marchantia polymorpha genome.</title>
        <authorList>
            <person name="Bowman J.L."/>
            <person name="Kohchi T."/>
            <person name="Yamato K.T."/>
            <person name="Jenkins J."/>
            <person name="Shu S."/>
            <person name="Ishizaki K."/>
            <person name="Yamaoka S."/>
            <person name="Nishihama R."/>
            <person name="Nakamura Y."/>
            <person name="Berger F."/>
            <person name="Adam C."/>
            <person name="Aki S.S."/>
            <person name="Althoff F."/>
            <person name="Araki T."/>
            <person name="Arteaga-Vazquez M.A."/>
            <person name="Balasubrmanian S."/>
            <person name="Barry K."/>
            <person name="Bauer D."/>
            <person name="Boehm C.R."/>
            <person name="Briginshaw L."/>
            <person name="Caballero-Perez J."/>
            <person name="Catarino B."/>
            <person name="Chen F."/>
            <person name="Chiyoda S."/>
            <person name="Chovatia M."/>
            <person name="Davies K.M."/>
            <person name="Delmans M."/>
            <person name="Demura T."/>
            <person name="Dierschke T."/>
            <person name="Dolan L."/>
            <person name="Dorantes-Acosta A.E."/>
            <person name="Eklund D.M."/>
            <person name="Florent S.N."/>
            <person name="Flores-Sandoval E."/>
            <person name="Fujiyama A."/>
            <person name="Fukuzawa H."/>
            <person name="Galik B."/>
            <person name="Grimanelli D."/>
            <person name="Grimwood J."/>
            <person name="Grossniklaus U."/>
            <person name="Hamada T."/>
            <person name="Haseloff J."/>
            <person name="Hetherington A.J."/>
            <person name="Higo A."/>
            <person name="Hirakawa Y."/>
            <person name="Hundley H.N."/>
            <person name="Ikeda Y."/>
            <person name="Inoue K."/>
            <person name="Inoue S.I."/>
            <person name="Ishida S."/>
            <person name="Jia Q."/>
            <person name="Kakita M."/>
            <person name="Kanazawa T."/>
            <person name="Kawai Y."/>
            <person name="Kawashima T."/>
            <person name="Kennedy M."/>
            <person name="Kinose K."/>
            <person name="Kinoshita T."/>
            <person name="Kohara Y."/>
            <person name="Koide E."/>
            <person name="Komatsu K."/>
            <person name="Kopischke S."/>
            <person name="Kubo M."/>
            <person name="Kyozuka J."/>
            <person name="Lagercrantz U."/>
            <person name="Lin S.S."/>
            <person name="Lindquist E."/>
            <person name="Lipzen A.M."/>
            <person name="Lu C.W."/>
            <person name="De Luna E."/>
            <person name="Martienssen R.A."/>
            <person name="Minamino N."/>
            <person name="Mizutani M."/>
            <person name="Mizutani M."/>
            <person name="Mochizuki N."/>
            <person name="Monte I."/>
            <person name="Mosher R."/>
            <person name="Nagasaki H."/>
            <person name="Nakagami H."/>
            <person name="Naramoto S."/>
            <person name="Nishitani K."/>
            <person name="Ohtani M."/>
            <person name="Okamoto T."/>
            <person name="Okumura M."/>
            <person name="Phillips J."/>
            <person name="Pollak B."/>
            <person name="Reinders A."/>
            <person name="Rovekamp M."/>
            <person name="Sano R."/>
            <person name="Sawa S."/>
            <person name="Schmid M.W."/>
            <person name="Shirakawa M."/>
            <person name="Solano R."/>
            <person name="Spunde A."/>
            <person name="Suetsugu N."/>
            <person name="Sugano S."/>
            <person name="Sugiyama A."/>
            <person name="Sun R."/>
            <person name="Suzuki Y."/>
            <person name="Takenaka M."/>
            <person name="Takezawa D."/>
            <person name="Tomogane H."/>
            <person name="Tsuzuki M."/>
            <person name="Ueda T."/>
            <person name="Umeda M."/>
            <person name="Ward J.M."/>
            <person name="Watanabe Y."/>
            <person name="Yazaki K."/>
            <person name="Yokoyama R."/>
            <person name="Yoshitake Y."/>
            <person name="Yotsui I."/>
            <person name="Zachgo S."/>
            <person name="Schmutz J."/>
        </authorList>
    </citation>
    <scope>NUCLEOTIDE SEQUENCE [LARGE SCALE GENOMIC DNA]</scope>
    <source>
        <strain evidence="3">Tak-1</strain>
    </source>
</reference>
<dbReference type="AlphaFoldDB" id="A0A2R6WGF8"/>